<keyword evidence="2" id="KW-1185">Reference proteome</keyword>
<dbReference type="SUPFAM" id="SSF144232">
    <property type="entry name" value="HIT/MYND zinc finger-like"/>
    <property type="match status" value="1"/>
</dbReference>
<dbReference type="InterPro" id="IPR038825">
    <property type="entry name" value="Apical_junction"/>
</dbReference>
<gene>
    <name evidence="1" type="ORF">GE061_012788</name>
</gene>
<dbReference type="GO" id="GO:0005886">
    <property type="term" value="C:plasma membrane"/>
    <property type="evidence" value="ECO:0007669"/>
    <property type="project" value="TreeGrafter"/>
</dbReference>
<name>A0A6A4K1X7_APOLU</name>
<accession>A0A6A4K1X7</accession>
<dbReference type="Pfam" id="PF26649">
    <property type="entry name" value="Ajm-1"/>
    <property type="match status" value="1"/>
</dbReference>
<dbReference type="Gene3D" id="6.10.140.2220">
    <property type="match status" value="1"/>
</dbReference>
<evidence type="ECO:0000313" key="2">
    <source>
        <dbReference type="Proteomes" id="UP000466442"/>
    </source>
</evidence>
<reference evidence="1" key="1">
    <citation type="journal article" date="2021" name="Mol. Ecol. Resour.">
        <title>Apolygus lucorum genome provides insights into omnivorousness and mesophyll feeding.</title>
        <authorList>
            <person name="Liu Y."/>
            <person name="Liu H."/>
            <person name="Wang H."/>
            <person name="Huang T."/>
            <person name="Liu B."/>
            <person name="Yang B."/>
            <person name="Yin L."/>
            <person name="Li B."/>
            <person name="Zhang Y."/>
            <person name="Zhang S."/>
            <person name="Jiang F."/>
            <person name="Zhang X."/>
            <person name="Ren Y."/>
            <person name="Wang B."/>
            <person name="Wang S."/>
            <person name="Lu Y."/>
            <person name="Wu K."/>
            <person name="Fan W."/>
            <person name="Wang G."/>
        </authorList>
    </citation>
    <scope>NUCLEOTIDE SEQUENCE</scope>
    <source>
        <strain evidence="1">12Hb</strain>
    </source>
</reference>
<dbReference type="PANTHER" id="PTHR21517:SF3">
    <property type="entry name" value="APICAL JUNCTION COMPONENT 1 HOMOLOG"/>
    <property type="match status" value="1"/>
</dbReference>
<proteinExistence type="predicted"/>
<dbReference type="OrthoDB" id="6431454at2759"/>
<organism evidence="1 2">
    <name type="scientific">Apolygus lucorum</name>
    <name type="common">Small green plant bug</name>
    <name type="synonym">Lygocoris lucorum</name>
    <dbReference type="NCBI Taxonomy" id="248454"/>
    <lineage>
        <taxon>Eukaryota</taxon>
        <taxon>Metazoa</taxon>
        <taxon>Ecdysozoa</taxon>
        <taxon>Arthropoda</taxon>
        <taxon>Hexapoda</taxon>
        <taxon>Insecta</taxon>
        <taxon>Pterygota</taxon>
        <taxon>Neoptera</taxon>
        <taxon>Paraneoptera</taxon>
        <taxon>Hemiptera</taxon>
        <taxon>Heteroptera</taxon>
        <taxon>Panheteroptera</taxon>
        <taxon>Cimicomorpha</taxon>
        <taxon>Miridae</taxon>
        <taxon>Mirini</taxon>
        <taxon>Apolygus</taxon>
    </lineage>
</organism>
<evidence type="ECO:0000313" key="1">
    <source>
        <dbReference type="EMBL" id="KAF6212267.1"/>
    </source>
</evidence>
<dbReference type="InterPro" id="IPR002893">
    <property type="entry name" value="Znf_MYND"/>
</dbReference>
<dbReference type="PANTHER" id="PTHR21517">
    <property type="entry name" value="APICAL JUNCTION COMPONENT 1 HOMOLOG"/>
    <property type="match status" value="1"/>
</dbReference>
<dbReference type="GO" id="GO:0043296">
    <property type="term" value="C:apical junction complex"/>
    <property type="evidence" value="ECO:0007669"/>
    <property type="project" value="TreeGrafter"/>
</dbReference>
<dbReference type="GO" id="GO:0045216">
    <property type="term" value="P:cell-cell junction organization"/>
    <property type="evidence" value="ECO:0007669"/>
    <property type="project" value="InterPro"/>
</dbReference>
<dbReference type="PROSITE" id="PS50865">
    <property type="entry name" value="ZF_MYND_2"/>
    <property type="match status" value="1"/>
</dbReference>
<dbReference type="Proteomes" id="UP000466442">
    <property type="component" value="Unassembled WGS sequence"/>
</dbReference>
<sequence length="369" mass="41754">MTDLSQEMEQLEVGELWSASSTGNEPIYAEVRRHSEGCNAGDQGRSRRVSFDMAVTEGEVVRCRYNKCNKTASLAEAKKTYKTCHNCTHVYCSRECRRSHWEKHRKTCLHSRVGALCRKVMSNIKEDEETLHHISLIARRGYLSKGRGAVKVLFSRPKNAEDFIAEGNKRIGEPSFVKWTDLQAEETGKEMHDELVRLCKAYNPDTRLVLYVVVCVVSEVPSTGGAVKWEMQMVSRCAKLKLAPGLNQSDCAKEASEPETLILTSLPGARDQGTRKARQISFTNIQRHLRQRGISLRKQFPEVYQRLCAYVEGTERFVPVTIYPRDVASGKNFMCIIMPDAEPEKLELIPKDSAHVRTIDISIDPDSTV</sequence>
<comment type="caution">
    <text evidence="1">The sequence shown here is derived from an EMBL/GenBank/DDBJ whole genome shotgun (WGS) entry which is preliminary data.</text>
</comment>
<dbReference type="EMBL" id="WIXP02000004">
    <property type="protein sequence ID" value="KAF6212267.1"/>
    <property type="molecule type" value="Genomic_DNA"/>
</dbReference>
<dbReference type="AlphaFoldDB" id="A0A6A4K1X7"/>
<protein>
    <submittedName>
        <fullName evidence="1">Uncharacterized protein</fullName>
    </submittedName>
</protein>
<dbReference type="InterPro" id="IPR058586">
    <property type="entry name" value="Ajm-1"/>
</dbReference>